<protein>
    <submittedName>
        <fullName evidence="1">Molecular chaperone</fullName>
    </submittedName>
</protein>
<dbReference type="EMBL" id="JYNE01000028">
    <property type="protein sequence ID" value="KNH00995.1"/>
    <property type="molecule type" value="Genomic_DNA"/>
</dbReference>
<organism evidence="1 2">
    <name type="scientific">Qipengyuania citrea LAMA 915</name>
    <dbReference type="NCBI Taxonomy" id="1306953"/>
    <lineage>
        <taxon>Bacteria</taxon>
        <taxon>Pseudomonadati</taxon>
        <taxon>Pseudomonadota</taxon>
        <taxon>Alphaproteobacteria</taxon>
        <taxon>Sphingomonadales</taxon>
        <taxon>Erythrobacteraceae</taxon>
        <taxon>Qipengyuania</taxon>
    </lineage>
</organism>
<gene>
    <name evidence="1" type="ORF">J121_1623</name>
</gene>
<reference evidence="1" key="1">
    <citation type="submission" date="2015-02" db="EMBL/GenBank/DDBJ databases">
        <authorList>
            <person name="Chooi Y.-H."/>
        </authorList>
    </citation>
    <scope>NUCLEOTIDE SEQUENCE [LARGE SCALE GENOMIC DNA]</scope>
    <source>
        <strain evidence="1">LAMA 915</strain>
    </source>
</reference>
<dbReference type="AlphaFoldDB" id="A0A0L1KAE1"/>
<dbReference type="Proteomes" id="UP000037446">
    <property type="component" value="Unassembled WGS sequence"/>
</dbReference>
<dbReference type="STRING" id="1306953.J121_1623"/>
<comment type="caution">
    <text evidence="1">The sequence shown here is derived from an EMBL/GenBank/DDBJ whole genome shotgun (WGS) entry which is preliminary data.</text>
</comment>
<accession>A0A0L1KAE1</accession>
<evidence type="ECO:0000313" key="1">
    <source>
        <dbReference type="EMBL" id="KNH00995.1"/>
    </source>
</evidence>
<sequence>MTFIAPHEYDTVRGETVVIETLFVAPRLYRYRGYPLSFA</sequence>
<evidence type="ECO:0000313" key="2">
    <source>
        <dbReference type="Proteomes" id="UP000037446"/>
    </source>
</evidence>
<proteinExistence type="predicted"/>
<name>A0A0L1KAE1_9SPHN</name>
<dbReference type="PATRIC" id="fig|1306953.7.peg.1666"/>